<dbReference type="Proteomes" id="UP000010988">
    <property type="component" value="Unassembled WGS sequence"/>
</dbReference>
<dbReference type="STRING" id="1220583.GOACH_36_00100"/>
<dbReference type="EMBL" id="BANR01000036">
    <property type="protein sequence ID" value="GAC50988.1"/>
    <property type="molecule type" value="Genomic_DNA"/>
</dbReference>
<accession>L7KTH8</accession>
<evidence type="ECO:0000313" key="1">
    <source>
        <dbReference type="EMBL" id="GAC50988.1"/>
    </source>
</evidence>
<evidence type="ECO:0000313" key="2">
    <source>
        <dbReference type="Proteomes" id="UP000010988"/>
    </source>
</evidence>
<reference evidence="1 2" key="1">
    <citation type="submission" date="2012-12" db="EMBL/GenBank/DDBJ databases">
        <title>Whole genome shotgun sequence of Gordonia aichiensis NBRC 108223.</title>
        <authorList>
            <person name="Isaki-Nakamura S."/>
            <person name="Hosoyama A."/>
            <person name="Tsuchikane K."/>
            <person name="Ando Y."/>
            <person name="Baba S."/>
            <person name="Ohji S."/>
            <person name="Hamada M."/>
            <person name="Tamura T."/>
            <person name="Yamazoe A."/>
            <person name="Yamazaki S."/>
            <person name="Fujita N."/>
        </authorList>
    </citation>
    <scope>NUCLEOTIDE SEQUENCE [LARGE SCALE GENOMIC DNA]</scope>
    <source>
        <strain evidence="1 2">NBRC 108223</strain>
    </source>
</reference>
<dbReference type="AlphaFoldDB" id="L7KTH8"/>
<name>L7KTH8_9ACTN</name>
<comment type="caution">
    <text evidence="1">The sequence shown here is derived from an EMBL/GenBank/DDBJ whole genome shotgun (WGS) entry which is preliminary data.</text>
</comment>
<gene>
    <name evidence="1" type="ORF">GOACH_36_00100</name>
</gene>
<dbReference type="eggNOG" id="ENOG5031XSH">
    <property type="taxonomic scope" value="Bacteria"/>
</dbReference>
<proteinExistence type="predicted"/>
<organism evidence="1 2">
    <name type="scientific">Gordonia aichiensis NBRC 108223</name>
    <dbReference type="NCBI Taxonomy" id="1220583"/>
    <lineage>
        <taxon>Bacteria</taxon>
        <taxon>Bacillati</taxon>
        <taxon>Actinomycetota</taxon>
        <taxon>Actinomycetes</taxon>
        <taxon>Mycobacteriales</taxon>
        <taxon>Gordoniaceae</taxon>
        <taxon>Gordonia</taxon>
    </lineage>
</organism>
<sequence length="369" mass="41328">MAMTTWQAIDRWTKVLDEILIPMTPFMCAAQSMERFAAPEKQAPGAIKTATDALLSTWNTDPPPPGTPLHELLAPAVDAARALDPRDGRLAPIREYLGLLRVVRDQIQTLDTSGVLTVDEVLLDMELELKLSVLVARLGHQGIMHLIDQRRREYGRSVTKVVDLPDYLDLHTMEPTAESSATTLSYSAILAKADPGILTPEEFVRGDDQADKAPILKRFAGQWIVSFYTEWEDLFRKQLAEVYGCSVDDIKSPFFQELGRMRNDFGHGRGICKKSASNKLFRWFAKGEPIIPTRENYRELFEEFEKACEALRTPPAPEEAVVQRQPVRAKVTPDLNAEFDRAVAASHGVTADEALTDALRTWIDRNAPA</sequence>
<keyword evidence="2" id="KW-1185">Reference proteome</keyword>
<protein>
    <submittedName>
        <fullName evidence="1">Uncharacterized protein</fullName>
    </submittedName>
</protein>